<name>A0A813L7C6_POLGL</name>
<feature type="non-terminal residue" evidence="1">
    <location>
        <position position="112"/>
    </location>
</feature>
<feature type="non-terminal residue" evidence="1">
    <location>
        <position position="1"/>
    </location>
</feature>
<dbReference type="Proteomes" id="UP000626109">
    <property type="component" value="Unassembled WGS sequence"/>
</dbReference>
<comment type="caution">
    <text evidence="1">The sequence shown here is derived from an EMBL/GenBank/DDBJ whole genome shotgun (WGS) entry which is preliminary data.</text>
</comment>
<protein>
    <submittedName>
        <fullName evidence="1">Uncharacterized protein</fullName>
    </submittedName>
</protein>
<accession>A0A813L7C6</accession>
<dbReference type="AlphaFoldDB" id="A0A813L7C6"/>
<proteinExistence type="predicted"/>
<dbReference type="EMBL" id="CAJNNW010034492">
    <property type="protein sequence ID" value="CAE8722889.1"/>
    <property type="molecule type" value="Genomic_DNA"/>
</dbReference>
<reference evidence="1" key="1">
    <citation type="submission" date="2021-02" db="EMBL/GenBank/DDBJ databases">
        <authorList>
            <person name="Dougan E. K."/>
            <person name="Rhodes N."/>
            <person name="Thang M."/>
            <person name="Chan C."/>
        </authorList>
    </citation>
    <scope>NUCLEOTIDE SEQUENCE</scope>
</reference>
<evidence type="ECO:0000313" key="1">
    <source>
        <dbReference type="EMBL" id="CAE8722889.1"/>
    </source>
</evidence>
<gene>
    <name evidence="1" type="ORF">PGLA2088_LOCUS42815</name>
</gene>
<sequence>ELALKLLVVTLSPMYPGEDLGIHLDECRVGSPESLQGNLGTKVTFVDPLGLIATRSAKSSEEAVVMDNHFSYRIFEVNGKPGSEGIRELQWRLQRLSGENAQPEELNIVFAK</sequence>
<organism evidence="1 2">
    <name type="scientific">Polarella glacialis</name>
    <name type="common">Dinoflagellate</name>
    <dbReference type="NCBI Taxonomy" id="89957"/>
    <lineage>
        <taxon>Eukaryota</taxon>
        <taxon>Sar</taxon>
        <taxon>Alveolata</taxon>
        <taxon>Dinophyceae</taxon>
        <taxon>Suessiales</taxon>
        <taxon>Suessiaceae</taxon>
        <taxon>Polarella</taxon>
    </lineage>
</organism>
<evidence type="ECO:0000313" key="2">
    <source>
        <dbReference type="Proteomes" id="UP000626109"/>
    </source>
</evidence>